<sequence length="131" mass="14434">MITFGLTLPVDLMGFLNEPIVTAGIHSRGVMGGSFHDEPRLSQSVDSRSREGYEILLRGRYNYLSRKWKLLPTSFVGSLENRFWTSSMKSSNSTTVNCLMSQGGTDRPTPNGHSVPSTGRLIRGFPAPNVT</sequence>
<evidence type="ECO:0000256" key="1">
    <source>
        <dbReference type="SAM" id="MobiDB-lite"/>
    </source>
</evidence>
<dbReference type="EMBL" id="OB661040">
    <property type="protein sequence ID" value="CAD7227120.1"/>
    <property type="molecule type" value="Genomic_DNA"/>
</dbReference>
<proteinExistence type="predicted"/>
<dbReference type="AlphaFoldDB" id="A0A7R8W8W9"/>
<organism evidence="2">
    <name type="scientific">Cyprideis torosa</name>
    <dbReference type="NCBI Taxonomy" id="163714"/>
    <lineage>
        <taxon>Eukaryota</taxon>
        <taxon>Metazoa</taxon>
        <taxon>Ecdysozoa</taxon>
        <taxon>Arthropoda</taxon>
        <taxon>Crustacea</taxon>
        <taxon>Oligostraca</taxon>
        <taxon>Ostracoda</taxon>
        <taxon>Podocopa</taxon>
        <taxon>Podocopida</taxon>
        <taxon>Cytherocopina</taxon>
        <taxon>Cytheroidea</taxon>
        <taxon>Cytherideidae</taxon>
        <taxon>Cyprideis</taxon>
    </lineage>
</organism>
<protein>
    <submittedName>
        <fullName evidence="2">Uncharacterized protein</fullName>
    </submittedName>
</protein>
<evidence type="ECO:0000313" key="2">
    <source>
        <dbReference type="EMBL" id="CAD7227120.1"/>
    </source>
</evidence>
<accession>A0A7R8W8W9</accession>
<gene>
    <name evidence="2" type="ORF">CTOB1V02_LOCUS5029</name>
</gene>
<reference evidence="2" key="1">
    <citation type="submission" date="2020-11" db="EMBL/GenBank/DDBJ databases">
        <authorList>
            <person name="Tran Van P."/>
        </authorList>
    </citation>
    <scope>NUCLEOTIDE SEQUENCE</scope>
</reference>
<name>A0A7R8W8W9_9CRUS</name>
<feature type="region of interest" description="Disordered" evidence="1">
    <location>
        <begin position="101"/>
        <end position="131"/>
    </location>
</feature>